<name>A0AAN9PAW6_CROPI</name>
<gene>
    <name evidence="2" type="ORF">RIF29_07594</name>
</gene>
<feature type="compositionally biased region" description="Low complexity" evidence="1">
    <location>
        <begin position="64"/>
        <end position="85"/>
    </location>
</feature>
<reference evidence="2 3" key="1">
    <citation type="submission" date="2024-01" db="EMBL/GenBank/DDBJ databases">
        <title>The genomes of 5 underutilized Papilionoideae crops provide insights into root nodulation and disease resistanc.</title>
        <authorList>
            <person name="Yuan L."/>
        </authorList>
    </citation>
    <scope>NUCLEOTIDE SEQUENCE [LARGE SCALE GENOMIC DNA]</scope>
    <source>
        <strain evidence="2">ZHUSHIDOU_FW_LH</strain>
        <tissue evidence="2">Leaf</tissue>
    </source>
</reference>
<dbReference type="EMBL" id="JAYWIO010000001">
    <property type="protein sequence ID" value="KAK7291993.1"/>
    <property type="molecule type" value="Genomic_DNA"/>
</dbReference>
<protein>
    <submittedName>
        <fullName evidence="2">Uncharacterized protein</fullName>
    </submittedName>
</protein>
<evidence type="ECO:0000313" key="3">
    <source>
        <dbReference type="Proteomes" id="UP001372338"/>
    </source>
</evidence>
<dbReference type="Proteomes" id="UP001372338">
    <property type="component" value="Unassembled WGS sequence"/>
</dbReference>
<keyword evidence="3" id="KW-1185">Reference proteome</keyword>
<accession>A0AAN9PAW6</accession>
<comment type="caution">
    <text evidence="2">The sequence shown here is derived from an EMBL/GenBank/DDBJ whole genome shotgun (WGS) entry which is preliminary data.</text>
</comment>
<feature type="region of interest" description="Disordered" evidence="1">
    <location>
        <begin position="56"/>
        <end position="85"/>
    </location>
</feature>
<proteinExistence type="predicted"/>
<evidence type="ECO:0000256" key="1">
    <source>
        <dbReference type="SAM" id="MobiDB-lite"/>
    </source>
</evidence>
<dbReference type="AlphaFoldDB" id="A0AAN9PAW6"/>
<evidence type="ECO:0000313" key="2">
    <source>
        <dbReference type="EMBL" id="KAK7291993.1"/>
    </source>
</evidence>
<organism evidence="2 3">
    <name type="scientific">Crotalaria pallida</name>
    <name type="common">Smooth rattlebox</name>
    <name type="synonym">Crotalaria striata</name>
    <dbReference type="NCBI Taxonomy" id="3830"/>
    <lineage>
        <taxon>Eukaryota</taxon>
        <taxon>Viridiplantae</taxon>
        <taxon>Streptophyta</taxon>
        <taxon>Embryophyta</taxon>
        <taxon>Tracheophyta</taxon>
        <taxon>Spermatophyta</taxon>
        <taxon>Magnoliopsida</taxon>
        <taxon>eudicotyledons</taxon>
        <taxon>Gunneridae</taxon>
        <taxon>Pentapetalae</taxon>
        <taxon>rosids</taxon>
        <taxon>fabids</taxon>
        <taxon>Fabales</taxon>
        <taxon>Fabaceae</taxon>
        <taxon>Papilionoideae</taxon>
        <taxon>50 kb inversion clade</taxon>
        <taxon>genistoids sensu lato</taxon>
        <taxon>core genistoids</taxon>
        <taxon>Crotalarieae</taxon>
        <taxon>Crotalaria</taxon>
    </lineage>
</organism>
<sequence>MRSHHHHHHTPSYVITNPTVGYIPRIPPSLVSKTLSLKSSRSSTFFFPSPHFPSLIPSNPPSQPVNQTTSTTTTATPLTTTIPQT</sequence>